<comment type="caution">
    <text evidence="1">The sequence shown here is derived from an EMBL/GenBank/DDBJ whole genome shotgun (WGS) entry which is preliminary data.</text>
</comment>
<reference evidence="1" key="1">
    <citation type="journal article" date="2021" name="Open Biol.">
        <title>Shared evolutionary footprints suggest mitochondrial oxidative damage underlies multiple complex I losses in fungi.</title>
        <authorList>
            <person name="Schikora-Tamarit M.A."/>
            <person name="Marcet-Houben M."/>
            <person name="Nosek J."/>
            <person name="Gabaldon T."/>
        </authorList>
    </citation>
    <scope>NUCLEOTIDE SEQUENCE</scope>
    <source>
        <strain evidence="1">CBS6075</strain>
    </source>
</reference>
<evidence type="ECO:0000313" key="1">
    <source>
        <dbReference type="EMBL" id="KAH3668988.1"/>
    </source>
</evidence>
<dbReference type="Proteomes" id="UP000769157">
    <property type="component" value="Unassembled WGS sequence"/>
</dbReference>
<name>A0A9P8T7B6_9ASCO</name>
<organism evidence="1 2">
    <name type="scientific">Ogataea philodendri</name>
    <dbReference type="NCBI Taxonomy" id="1378263"/>
    <lineage>
        <taxon>Eukaryota</taxon>
        <taxon>Fungi</taxon>
        <taxon>Dikarya</taxon>
        <taxon>Ascomycota</taxon>
        <taxon>Saccharomycotina</taxon>
        <taxon>Pichiomycetes</taxon>
        <taxon>Pichiales</taxon>
        <taxon>Pichiaceae</taxon>
        <taxon>Ogataea</taxon>
    </lineage>
</organism>
<dbReference type="RefSeq" id="XP_046063402.1">
    <property type="nucleotide sequence ID" value="XM_046203646.1"/>
</dbReference>
<dbReference type="AlphaFoldDB" id="A0A9P8T7B6"/>
<reference evidence="1" key="2">
    <citation type="submission" date="2021-01" db="EMBL/GenBank/DDBJ databases">
        <authorList>
            <person name="Schikora-Tamarit M.A."/>
        </authorList>
    </citation>
    <scope>NUCLEOTIDE SEQUENCE</scope>
    <source>
        <strain evidence="1">CBS6075</strain>
    </source>
</reference>
<gene>
    <name evidence="1" type="ORF">OGAPHI_002743</name>
</gene>
<evidence type="ECO:0000313" key="2">
    <source>
        <dbReference type="Proteomes" id="UP000769157"/>
    </source>
</evidence>
<accession>A0A9P8T7B6</accession>
<proteinExistence type="predicted"/>
<keyword evidence="2" id="KW-1185">Reference proteome</keyword>
<dbReference type="EMBL" id="JAEUBE010000158">
    <property type="protein sequence ID" value="KAH3668988.1"/>
    <property type="molecule type" value="Genomic_DNA"/>
</dbReference>
<protein>
    <submittedName>
        <fullName evidence="1">Uncharacterized protein</fullName>
    </submittedName>
</protein>
<dbReference type="GeneID" id="70234710"/>
<sequence>MMAPYATAPTADPATIPAILPPLTVTDPDCVDFPLYESMDPSPLSLPLSLPWSELAPPVPLSPVEAVPVPITPNNPLKGTLLSINAARELSASLGL</sequence>